<dbReference type="EMBL" id="CP002629">
    <property type="protein sequence ID" value="AEB09540.1"/>
    <property type="molecule type" value="Genomic_DNA"/>
</dbReference>
<sequence length="286" mass="32817">MKWFMRFRLRLQRLNSSIQSYREEFTNIMMKTDEDTRTSWENLLKMAEEALTINEGYHFFKSAYRLGLKALDQNQLEAEARSLHNEAEEKLSSWRKKTVSELITHPVKMENLAEARKILDEHFDNRYFTNDLIKRQIFCWFFYFTVVLLAIFFLILFGFPNSRLPLGKIEQHASINMLLLVFLFGALGGTIFSFLSTTQKSASARIIDQLLTWYVTLIRPLWGGVGALVVYLGLQAGIFQVNLEHEGALVLSISIAAGYAERLATGALENVATLINKNKAKTNTGK</sequence>
<organism evidence="2 3">
    <name type="scientific">Desulfobacca acetoxidans (strain ATCC 700848 / DSM 11109 / ASRB2)</name>
    <dbReference type="NCBI Taxonomy" id="880072"/>
    <lineage>
        <taxon>Bacteria</taxon>
        <taxon>Pseudomonadati</taxon>
        <taxon>Thermodesulfobacteriota</taxon>
        <taxon>Desulfobaccia</taxon>
        <taxon>Desulfobaccales</taxon>
        <taxon>Desulfobaccaceae</taxon>
        <taxon>Desulfobacca</taxon>
    </lineage>
</organism>
<dbReference type="AlphaFoldDB" id="F2NCW6"/>
<reference evidence="3" key="2">
    <citation type="submission" date="2011-03" db="EMBL/GenBank/DDBJ databases">
        <title>The complete genome of Desulfobacca acetoxidans DSM 11109.</title>
        <authorList>
            <consortium name="US DOE Joint Genome Institute (JGI-PGF)"/>
            <person name="Lucas S."/>
            <person name="Copeland A."/>
            <person name="Lapidus A."/>
            <person name="Bruce D."/>
            <person name="Goodwin L."/>
            <person name="Pitluck S."/>
            <person name="Peters L."/>
            <person name="Kyrpides N."/>
            <person name="Mavromatis K."/>
            <person name="Ivanova N."/>
            <person name="Ovchinnikova G."/>
            <person name="Teshima H."/>
            <person name="Detter J.C."/>
            <person name="Han C."/>
            <person name="Land M."/>
            <person name="Hauser L."/>
            <person name="Markowitz V."/>
            <person name="Cheng J.-F."/>
            <person name="Hugenholtz P."/>
            <person name="Woyke T."/>
            <person name="Wu D."/>
            <person name="Spring S."/>
            <person name="Schueler E."/>
            <person name="Brambilla E."/>
            <person name="Klenk H.-P."/>
            <person name="Eisen J.A."/>
        </authorList>
    </citation>
    <scope>NUCLEOTIDE SEQUENCE [LARGE SCALE GENOMIC DNA]</scope>
    <source>
        <strain evidence="3">ATCC 700848 / DSM 11109 / ASRB2</strain>
    </source>
</reference>
<reference evidence="2 3" key="1">
    <citation type="journal article" date="2011" name="Stand. Genomic Sci.">
        <title>Complete genome sequence of the acetate-degrading sulfate reducer Desulfobacca acetoxidans type strain (ASRB2).</title>
        <authorList>
            <person name="Goker M."/>
            <person name="Teshima H."/>
            <person name="Lapidus A."/>
            <person name="Nolan M."/>
            <person name="Lucas S."/>
            <person name="Hammon N."/>
            <person name="Deshpande S."/>
            <person name="Cheng J.F."/>
            <person name="Tapia R."/>
            <person name="Han C."/>
            <person name="Goodwin L."/>
            <person name="Pitluck S."/>
            <person name="Huntemann M."/>
            <person name="Liolios K."/>
            <person name="Ivanova N."/>
            <person name="Pagani I."/>
            <person name="Mavromatis K."/>
            <person name="Ovchinikova G."/>
            <person name="Pati A."/>
            <person name="Chen A."/>
            <person name="Palaniappan K."/>
            <person name="Land M."/>
            <person name="Hauser L."/>
            <person name="Brambilla E.M."/>
            <person name="Rohde M."/>
            <person name="Spring S."/>
            <person name="Detter J.C."/>
            <person name="Woyke T."/>
            <person name="Bristow J."/>
            <person name="Eisen J.A."/>
            <person name="Markowitz V."/>
            <person name="Hugenholtz P."/>
            <person name="Kyrpides N.C."/>
            <person name="Klenk H.P."/>
        </authorList>
    </citation>
    <scope>NUCLEOTIDE SEQUENCE [LARGE SCALE GENOMIC DNA]</scope>
    <source>
        <strain evidence="3">ATCC 700848 / DSM 11109 / ASRB2</strain>
    </source>
</reference>
<keyword evidence="3" id="KW-1185">Reference proteome</keyword>
<feature type="transmembrane region" description="Helical" evidence="1">
    <location>
        <begin position="137"/>
        <end position="157"/>
    </location>
</feature>
<keyword evidence="1" id="KW-0812">Transmembrane</keyword>
<accession>F2NCW6</accession>
<dbReference type="KEGG" id="dao:Desac_1695"/>
<protein>
    <submittedName>
        <fullName evidence="2">Uncharacterized protein</fullName>
    </submittedName>
</protein>
<dbReference type="HOGENOM" id="CLU_972275_0_0_7"/>
<evidence type="ECO:0000313" key="3">
    <source>
        <dbReference type="Proteomes" id="UP000000483"/>
    </source>
</evidence>
<keyword evidence="1" id="KW-1133">Transmembrane helix</keyword>
<proteinExistence type="predicted"/>
<feature type="transmembrane region" description="Helical" evidence="1">
    <location>
        <begin position="177"/>
        <end position="198"/>
    </location>
</feature>
<keyword evidence="1" id="KW-0472">Membrane</keyword>
<name>F2NCW6_DESAR</name>
<evidence type="ECO:0000313" key="2">
    <source>
        <dbReference type="EMBL" id="AEB09540.1"/>
    </source>
</evidence>
<dbReference type="Proteomes" id="UP000000483">
    <property type="component" value="Chromosome"/>
</dbReference>
<gene>
    <name evidence="2" type="ordered locus">Desac_1695</name>
</gene>
<feature type="transmembrane region" description="Helical" evidence="1">
    <location>
        <begin position="210"/>
        <end position="234"/>
    </location>
</feature>
<evidence type="ECO:0000256" key="1">
    <source>
        <dbReference type="SAM" id="Phobius"/>
    </source>
</evidence>